<dbReference type="AlphaFoldDB" id="A0A6G0T126"/>
<comment type="caution">
    <text evidence="2">The sequence shown here is derived from an EMBL/GenBank/DDBJ whole genome shotgun (WGS) entry which is preliminary data.</text>
</comment>
<proteinExistence type="predicted"/>
<sequence length="230" mass="27564">MATNETVSHDEQSTSEESKIRKCELYKQAEKKIEELENQFKNINLNRVVPEVCPKKKNYIVCYSSIENEKTHMRIKRMQLANIEIIDKIRQQFLDNPEKQYKDNMEKKFGWLRNSQKILQVQCANAVFTWVKFCEQYPHMCYGFNFLNKTRTKWTFLDETELREKYRRDMDSHKSKSDVKNKKQLKLNKAFEALNLKDEDTAVARCLTRQVHDFSSSIKNYIENVRLNNL</sequence>
<gene>
    <name evidence="2" type="ORF">AGLY_016159</name>
</gene>
<protein>
    <submittedName>
        <fullName evidence="2">Uncharacterized protein</fullName>
    </submittedName>
</protein>
<feature type="coiled-coil region" evidence="1">
    <location>
        <begin position="19"/>
        <end position="46"/>
    </location>
</feature>
<keyword evidence="1" id="KW-0175">Coiled coil</keyword>
<dbReference type="OrthoDB" id="7468926at2759"/>
<keyword evidence="3" id="KW-1185">Reference proteome</keyword>
<name>A0A6G0T126_APHGL</name>
<dbReference type="Proteomes" id="UP000475862">
    <property type="component" value="Unassembled WGS sequence"/>
</dbReference>
<evidence type="ECO:0000313" key="2">
    <source>
        <dbReference type="EMBL" id="KAE9523607.1"/>
    </source>
</evidence>
<organism evidence="2 3">
    <name type="scientific">Aphis glycines</name>
    <name type="common">Soybean aphid</name>
    <dbReference type="NCBI Taxonomy" id="307491"/>
    <lineage>
        <taxon>Eukaryota</taxon>
        <taxon>Metazoa</taxon>
        <taxon>Ecdysozoa</taxon>
        <taxon>Arthropoda</taxon>
        <taxon>Hexapoda</taxon>
        <taxon>Insecta</taxon>
        <taxon>Pterygota</taxon>
        <taxon>Neoptera</taxon>
        <taxon>Paraneoptera</taxon>
        <taxon>Hemiptera</taxon>
        <taxon>Sternorrhyncha</taxon>
        <taxon>Aphidomorpha</taxon>
        <taxon>Aphidoidea</taxon>
        <taxon>Aphididae</taxon>
        <taxon>Aphidini</taxon>
        <taxon>Aphis</taxon>
        <taxon>Aphis</taxon>
    </lineage>
</organism>
<evidence type="ECO:0000256" key="1">
    <source>
        <dbReference type="SAM" id="Coils"/>
    </source>
</evidence>
<accession>A0A6G0T126</accession>
<evidence type="ECO:0000313" key="3">
    <source>
        <dbReference type="Proteomes" id="UP000475862"/>
    </source>
</evidence>
<dbReference type="EMBL" id="VYZN01000079">
    <property type="protein sequence ID" value="KAE9523607.1"/>
    <property type="molecule type" value="Genomic_DNA"/>
</dbReference>
<reference evidence="2 3" key="1">
    <citation type="submission" date="2019-08" db="EMBL/GenBank/DDBJ databases">
        <title>The genome of the soybean aphid Biotype 1, its phylome, world population structure and adaptation to the North American continent.</title>
        <authorList>
            <person name="Giordano R."/>
            <person name="Donthu R.K."/>
            <person name="Hernandez A.G."/>
            <person name="Wright C.L."/>
            <person name="Zimin A.V."/>
        </authorList>
    </citation>
    <scope>NUCLEOTIDE SEQUENCE [LARGE SCALE GENOMIC DNA]</scope>
    <source>
        <tissue evidence="2">Whole aphids</tissue>
    </source>
</reference>